<evidence type="ECO:0000313" key="4">
    <source>
        <dbReference type="Proteomes" id="UP000001542"/>
    </source>
</evidence>
<dbReference type="RefSeq" id="XP_001307460.1">
    <property type="nucleotide sequence ID" value="XM_001307459.1"/>
</dbReference>
<name>A2FKN2_TRIV3</name>
<dbReference type="OrthoDB" id="29306at2759"/>
<feature type="domain" description="BEACH" evidence="1">
    <location>
        <begin position="609"/>
        <end position="931"/>
    </location>
</feature>
<evidence type="ECO:0000259" key="2">
    <source>
        <dbReference type="PROSITE" id="PS51783"/>
    </source>
</evidence>
<proteinExistence type="predicted"/>
<sequence>MTSPQSEYCNIVFNQLFKTETKEISQPKVDFAKSSDSQQNFEFNNLDLMTSALMAVSSLPDDNEANKFTTILQTNIMKKTNLITDRSEWDIPFIIYLMDKIPHSINYSEIPLSCMPIITILSQLYSLTIYKNMDRINAIVNTISYQVSHDYSHISRLVFSAMLKMHILQPTHAESVTNKYIGVLFRSIFEYLFFIPNTSKFFLISTTETAEKQDYKQILYTYLHSTLPKFTLCYQVRTNEKFIWEDAELADLYLLAIESFQDYVFQPTNSLLKLPDLYLIYAFTLSIGLEHKIHFTTFQSHIRILTKNIPTKKKLTGAYSQLWIIYMAGLLHTYMVTDRNHTSHIYLQEDATSFSRNIYNNYGMKLRWGESIDSFDSCFKEYGHHFAYTILEEFSEIENQFVEYSKVLAKDTVQFYQDIVNNVDIINKSYENSKNLLKDVKKQIKQSEQPSNVPELHYKLFNRVYPNNLRNIFVEDKKFNEKQEEKPADYTEFLKQRASPVEKETTDQRKDKNIKLRIPAKLVKLNKAYDGVFTVTNEAILFDYSKKLRIILDDINGVYFRTFLLLNTAIEVFTRDYHAYFFDFAPGNRQSVIEAILTSNNRIPFVQTSDNDIKKRIVDVQEKWCGGQMTNFDYILNLNILAGRSYNDVCQYPIFPWVIKDFDSQSLDLNAIDTYRDLTQRIQKCDIFISPQFVLRNLDFKNDCDINELWESQKTELIPEYFYMSEILTNQKLPKWAQNSSDFITKNRMALESPYVTAKLNNWIDTIFGITSRLNTDQIFFEEVLTEEVKSDKGKLTEIQEFISQNGQGCKKLFTEKHPFKRMINPPFTPCPRTISVFYEFSSSPVLVLDHFDQNTVRVVSQDLTVMTYSSKSLSLTKNKLETRYQIKQNEFSTVCLKSDKIIWSLPFDAGFNVTDNNNETKLMPRIHNDMVTAISVDKNIVLIGNSDKKVSIWKNEEFIYGEDAHDSKVTCVSLLVENDMAVSCSKKGEIMLSMISNGKKVKKIKENKGTPIFCRMMHGGYVFVAFNNENMSSLALYDINLKLITSFATKEKFECVNVFEWNAGSSFAVFTLKNSKLAIVHMPMGKLVWSKDSIDFNVTAIDYIAEFNLVLFGTKQGKVMTLALFD</sequence>
<evidence type="ECO:0000259" key="1">
    <source>
        <dbReference type="PROSITE" id="PS50197"/>
    </source>
</evidence>
<dbReference type="PANTHER" id="PTHR13743">
    <property type="entry name" value="BEIGE/BEACH-RELATED"/>
    <property type="match status" value="1"/>
</dbReference>
<dbReference type="KEGG" id="tva:4752266"/>
<dbReference type="InterPro" id="IPR050865">
    <property type="entry name" value="BEACH_Domain"/>
</dbReference>
<protein>
    <submittedName>
        <fullName evidence="3">Beige/BEACH domain containing protein</fullName>
    </submittedName>
</protein>
<dbReference type="PANTHER" id="PTHR13743:SF112">
    <property type="entry name" value="BEACH DOMAIN-CONTAINING PROTEIN"/>
    <property type="match status" value="1"/>
</dbReference>
<dbReference type="Proteomes" id="UP000001542">
    <property type="component" value="Unassembled WGS sequence"/>
</dbReference>
<evidence type="ECO:0000313" key="3">
    <source>
        <dbReference type="EMBL" id="EAX94530.1"/>
    </source>
</evidence>
<dbReference type="InterPro" id="IPR036372">
    <property type="entry name" value="BEACH_dom_sf"/>
</dbReference>
<dbReference type="SUPFAM" id="SSF81837">
    <property type="entry name" value="BEACH domain"/>
    <property type="match status" value="1"/>
</dbReference>
<dbReference type="InParanoid" id="A2FKN2"/>
<dbReference type="InterPro" id="IPR023362">
    <property type="entry name" value="PH-BEACH_dom"/>
</dbReference>
<dbReference type="PROSITE" id="PS51783">
    <property type="entry name" value="PH_BEACH"/>
    <property type="match status" value="1"/>
</dbReference>
<dbReference type="Gene3D" id="1.10.1540.10">
    <property type="entry name" value="BEACH domain"/>
    <property type="match status" value="2"/>
</dbReference>
<gene>
    <name evidence="3" type="ORF">TVAG_429720</name>
</gene>
<dbReference type="InterPro" id="IPR011993">
    <property type="entry name" value="PH-like_dom_sf"/>
</dbReference>
<dbReference type="Pfam" id="PF14844">
    <property type="entry name" value="PH_BEACH"/>
    <property type="match status" value="1"/>
</dbReference>
<dbReference type="InterPro" id="IPR036322">
    <property type="entry name" value="WD40_repeat_dom_sf"/>
</dbReference>
<dbReference type="Gene3D" id="2.130.10.10">
    <property type="entry name" value="YVTN repeat-like/Quinoprotein amine dehydrogenase"/>
    <property type="match status" value="1"/>
</dbReference>
<dbReference type="EMBL" id="DS113852">
    <property type="protein sequence ID" value="EAX94530.1"/>
    <property type="molecule type" value="Genomic_DNA"/>
</dbReference>
<dbReference type="eggNOG" id="KOG1787">
    <property type="taxonomic scope" value="Eukaryota"/>
</dbReference>
<dbReference type="AlphaFoldDB" id="A2FKN2"/>
<dbReference type="InterPro" id="IPR015943">
    <property type="entry name" value="WD40/YVTN_repeat-like_dom_sf"/>
</dbReference>
<feature type="domain" description="BEACH-type PH" evidence="2">
    <location>
        <begin position="499"/>
        <end position="597"/>
    </location>
</feature>
<dbReference type="VEuPathDB" id="TrichDB:TVAGG3_0403210"/>
<dbReference type="InterPro" id="IPR000409">
    <property type="entry name" value="BEACH_dom"/>
</dbReference>
<accession>A2FKN2</accession>
<dbReference type="SMR" id="A2FKN2"/>
<reference evidence="3" key="1">
    <citation type="submission" date="2006-10" db="EMBL/GenBank/DDBJ databases">
        <authorList>
            <person name="Amadeo P."/>
            <person name="Zhao Q."/>
            <person name="Wortman J."/>
            <person name="Fraser-Liggett C."/>
            <person name="Carlton J."/>
        </authorList>
    </citation>
    <scope>NUCLEOTIDE SEQUENCE</scope>
    <source>
        <strain evidence="3">G3</strain>
    </source>
</reference>
<dbReference type="SUPFAM" id="SSF50729">
    <property type="entry name" value="PH domain-like"/>
    <property type="match status" value="1"/>
</dbReference>
<keyword evidence="4" id="KW-1185">Reference proteome</keyword>
<organism evidence="3 4">
    <name type="scientific">Trichomonas vaginalis (strain ATCC PRA-98 / G3)</name>
    <dbReference type="NCBI Taxonomy" id="412133"/>
    <lineage>
        <taxon>Eukaryota</taxon>
        <taxon>Metamonada</taxon>
        <taxon>Parabasalia</taxon>
        <taxon>Trichomonadida</taxon>
        <taxon>Trichomonadidae</taxon>
        <taxon>Trichomonas</taxon>
    </lineage>
</organism>
<dbReference type="VEuPathDB" id="TrichDB:TVAG_429720"/>
<dbReference type="PROSITE" id="PS50197">
    <property type="entry name" value="BEACH"/>
    <property type="match status" value="1"/>
</dbReference>
<dbReference type="SMART" id="SM01026">
    <property type="entry name" value="Beach"/>
    <property type="match status" value="1"/>
</dbReference>
<dbReference type="SUPFAM" id="SSF50978">
    <property type="entry name" value="WD40 repeat-like"/>
    <property type="match status" value="1"/>
</dbReference>
<reference evidence="3" key="2">
    <citation type="journal article" date="2007" name="Science">
        <title>Draft genome sequence of the sexually transmitted pathogen Trichomonas vaginalis.</title>
        <authorList>
            <person name="Carlton J.M."/>
            <person name="Hirt R.P."/>
            <person name="Silva J.C."/>
            <person name="Delcher A.L."/>
            <person name="Schatz M."/>
            <person name="Zhao Q."/>
            <person name="Wortman J.R."/>
            <person name="Bidwell S.L."/>
            <person name="Alsmark U.C.M."/>
            <person name="Besteiro S."/>
            <person name="Sicheritz-Ponten T."/>
            <person name="Noel C.J."/>
            <person name="Dacks J.B."/>
            <person name="Foster P.G."/>
            <person name="Simillion C."/>
            <person name="Van de Peer Y."/>
            <person name="Miranda-Saavedra D."/>
            <person name="Barton G.J."/>
            <person name="Westrop G.D."/>
            <person name="Mueller S."/>
            <person name="Dessi D."/>
            <person name="Fiori P.L."/>
            <person name="Ren Q."/>
            <person name="Paulsen I."/>
            <person name="Zhang H."/>
            <person name="Bastida-Corcuera F.D."/>
            <person name="Simoes-Barbosa A."/>
            <person name="Brown M.T."/>
            <person name="Hayes R.D."/>
            <person name="Mukherjee M."/>
            <person name="Okumura C.Y."/>
            <person name="Schneider R."/>
            <person name="Smith A.J."/>
            <person name="Vanacova S."/>
            <person name="Villalvazo M."/>
            <person name="Haas B.J."/>
            <person name="Pertea M."/>
            <person name="Feldblyum T.V."/>
            <person name="Utterback T.R."/>
            <person name="Shu C.L."/>
            <person name="Osoegawa K."/>
            <person name="de Jong P.J."/>
            <person name="Hrdy I."/>
            <person name="Horvathova L."/>
            <person name="Zubacova Z."/>
            <person name="Dolezal P."/>
            <person name="Malik S.B."/>
            <person name="Logsdon J.M. Jr."/>
            <person name="Henze K."/>
            <person name="Gupta A."/>
            <person name="Wang C.C."/>
            <person name="Dunne R.L."/>
            <person name="Upcroft J.A."/>
            <person name="Upcroft P."/>
            <person name="White O."/>
            <person name="Salzberg S.L."/>
            <person name="Tang P."/>
            <person name="Chiu C.-H."/>
            <person name="Lee Y.-S."/>
            <person name="Embley T.M."/>
            <person name="Coombs G.H."/>
            <person name="Mottram J.C."/>
            <person name="Tachezy J."/>
            <person name="Fraser-Liggett C.M."/>
            <person name="Johnson P.J."/>
        </authorList>
    </citation>
    <scope>NUCLEOTIDE SEQUENCE [LARGE SCALE GENOMIC DNA]</scope>
    <source>
        <strain evidence="3">G3</strain>
    </source>
</reference>
<dbReference type="Gene3D" id="2.30.29.30">
    <property type="entry name" value="Pleckstrin-homology domain (PH domain)/Phosphotyrosine-binding domain (PTB)"/>
    <property type="match status" value="1"/>
</dbReference>
<dbReference type="Pfam" id="PF02138">
    <property type="entry name" value="Beach"/>
    <property type="match status" value="2"/>
</dbReference>